<keyword evidence="2 10" id="KW-0132">Cell division</keyword>
<feature type="binding site" evidence="10">
    <location>
        <position position="196"/>
    </location>
    <ligand>
        <name>UDP-N-acetyl-alpha-D-glucosamine</name>
        <dbReference type="ChEBI" id="CHEBI:57705"/>
    </ligand>
</feature>
<dbReference type="Proteomes" id="UP000595942">
    <property type="component" value="Chromosome"/>
</dbReference>
<comment type="caution">
    <text evidence="10">Lacks conserved residue(s) required for the propagation of feature annotation.</text>
</comment>
<dbReference type="InterPro" id="IPR007235">
    <property type="entry name" value="Glyco_trans_28_C"/>
</dbReference>
<dbReference type="NCBIfam" id="NF009102">
    <property type="entry name" value="PRK12446.1"/>
    <property type="match status" value="1"/>
</dbReference>
<evidence type="ECO:0000259" key="11">
    <source>
        <dbReference type="Pfam" id="PF03033"/>
    </source>
</evidence>
<dbReference type="EMBL" id="CP068073">
    <property type="protein sequence ID" value="QQS83408.1"/>
    <property type="molecule type" value="Genomic_DNA"/>
</dbReference>
<feature type="domain" description="Glycosyl transferase family 28 C-terminal" evidence="12">
    <location>
        <begin position="189"/>
        <end position="346"/>
    </location>
</feature>
<dbReference type="Gene3D" id="3.40.50.2000">
    <property type="entry name" value="Glycogen Phosphorylase B"/>
    <property type="match status" value="2"/>
</dbReference>
<feature type="domain" description="Glycosyltransferase family 28 N-terminal" evidence="11">
    <location>
        <begin position="4"/>
        <end position="144"/>
    </location>
</feature>
<evidence type="ECO:0000313" key="15">
    <source>
        <dbReference type="Proteomes" id="UP000293854"/>
    </source>
</evidence>
<reference evidence="14 15" key="1">
    <citation type="submission" date="2018-11" db="EMBL/GenBank/DDBJ databases">
        <title>Genomic profiling of Staphylococcus species from a Poultry farm system in KwaZulu-Natal, South Africa.</title>
        <authorList>
            <person name="Amoako D.G."/>
            <person name="Somboro A.M."/>
            <person name="Abia A.L.K."/>
            <person name="Bester L.A."/>
            <person name="Essack S.Y."/>
        </authorList>
    </citation>
    <scope>NUCLEOTIDE SEQUENCE [LARGE SCALE GENOMIC DNA]</scope>
    <source>
        <strain evidence="14 15">SA11</strain>
    </source>
</reference>
<dbReference type="GO" id="GO:0009252">
    <property type="term" value="P:peptidoglycan biosynthetic process"/>
    <property type="evidence" value="ECO:0007669"/>
    <property type="project" value="UniProtKB-UniRule"/>
</dbReference>
<evidence type="ECO:0000259" key="12">
    <source>
        <dbReference type="Pfam" id="PF04101"/>
    </source>
</evidence>
<evidence type="ECO:0000256" key="3">
    <source>
        <dbReference type="ARBA" id="ARBA00022676"/>
    </source>
</evidence>
<dbReference type="EC" id="2.4.1.227" evidence="10"/>
<dbReference type="EMBL" id="RQTE01000171">
    <property type="protein sequence ID" value="RZI01363.1"/>
    <property type="molecule type" value="Genomic_DNA"/>
</dbReference>
<keyword evidence="3 10" id="KW-0328">Glycosyltransferase</keyword>
<evidence type="ECO:0000256" key="10">
    <source>
        <dbReference type="HAMAP-Rule" id="MF_00033"/>
    </source>
</evidence>
<evidence type="ECO:0000256" key="6">
    <source>
        <dbReference type="ARBA" id="ARBA00022984"/>
    </source>
</evidence>
<keyword evidence="4 10" id="KW-0808">Transferase</keyword>
<dbReference type="InterPro" id="IPR006009">
    <property type="entry name" value="GlcNAc_MurG"/>
</dbReference>
<dbReference type="Pfam" id="PF03033">
    <property type="entry name" value="Glyco_transf_28"/>
    <property type="match status" value="1"/>
</dbReference>
<dbReference type="KEGG" id="scv:A4G25_02165"/>
<dbReference type="GO" id="GO:0005886">
    <property type="term" value="C:plasma membrane"/>
    <property type="evidence" value="ECO:0007669"/>
    <property type="project" value="UniProtKB-SubCell"/>
</dbReference>
<feature type="binding site" evidence="10">
    <location>
        <position position="166"/>
    </location>
    <ligand>
        <name>UDP-N-acetyl-alpha-D-glucosamine</name>
        <dbReference type="ChEBI" id="CHEBI:57705"/>
    </ligand>
</feature>
<dbReference type="GeneID" id="93726654"/>
<comment type="catalytic activity">
    <reaction evidence="10">
        <text>Mur2Ac(oyl-L-Ala-gamma-D-Glu-L-Lys-D-Ala-D-Ala)-di-trans,octa-cis-undecaprenyl diphosphate + UDP-N-acetyl-alpha-D-glucosamine = beta-D-GlcNAc-(1-&gt;4)-Mur2Ac(oyl-L-Ala-gamma-D-Glu-L-Lys-D-Ala-D-Ala)-di-trans,octa-cis-undecaprenyl diphosphate + UDP + H(+)</text>
        <dbReference type="Rhea" id="RHEA:23192"/>
        <dbReference type="ChEBI" id="CHEBI:15378"/>
        <dbReference type="ChEBI" id="CHEBI:57705"/>
        <dbReference type="ChEBI" id="CHEBI:58223"/>
        <dbReference type="ChEBI" id="CHEBI:60032"/>
        <dbReference type="ChEBI" id="CHEBI:60033"/>
        <dbReference type="EC" id="2.4.1.227"/>
    </reaction>
</comment>
<evidence type="ECO:0000256" key="8">
    <source>
        <dbReference type="ARBA" id="ARBA00023306"/>
    </source>
</evidence>
<reference evidence="13 16" key="2">
    <citation type="submission" date="2021-01" db="EMBL/GenBank/DDBJ databases">
        <title>FDA dAtabase for Regulatory Grade micrObial Sequences (FDA-ARGOS): Supporting development and validation of Infectious Disease Dx tests.</title>
        <authorList>
            <person name="Sproer C."/>
            <person name="Gronow S."/>
            <person name="Severitt S."/>
            <person name="Schroder I."/>
            <person name="Tallon L."/>
            <person name="Sadzewicz L."/>
            <person name="Zhao X."/>
            <person name="Boylan J."/>
            <person name="Ott S."/>
            <person name="Bowen H."/>
            <person name="Vavikolanu K."/>
            <person name="Mehta A."/>
            <person name="Aluvathingal J."/>
            <person name="Nadendla S."/>
            <person name="Lowell S."/>
            <person name="Myers T."/>
            <person name="Yan Y."/>
            <person name="Sichtig H."/>
        </authorList>
    </citation>
    <scope>NUCLEOTIDE SEQUENCE [LARGE SCALE GENOMIC DNA]</scope>
    <source>
        <strain evidence="13 16">FDAARGOS_1148</strain>
    </source>
</reference>
<dbReference type="CDD" id="cd03785">
    <property type="entry name" value="GT28_MurG"/>
    <property type="match status" value="1"/>
</dbReference>
<keyword evidence="7 10" id="KW-0472">Membrane</keyword>
<sequence length="362" mass="40605">MTKIAFTGGGTVGHVSVNLSLIPIAQERGYETFYVGSKNGIEREMIESQLPGIQYFPISSGKLRRYISVENIKDVFKVLKGILDARKVLKKQKPDLLFSKGGFVSVPVVIAARSLNIPVVIHESDITPGLANKISLKFAKKIYTTFEDTLKYLPKDKADFVGATVRDDLKEGSRANGFQLTGFNDDKKVLLVMGGSLGSKKINELIRQNLDTLLKEYQIIHLTGRGLMDETIQRKGYKQFEFVTDELTDLLAITDTVVSRAGANAIYEFLTLNIPMLLIPLGLDQSRGDQIDNAKNFQNKGYAKTLPEDQADTANFIESLHAIESNRNNIEKQMHEYHQLFTKEDLLDKLLKDTNQKETRES</sequence>
<evidence type="ECO:0000256" key="1">
    <source>
        <dbReference type="ARBA" id="ARBA00022475"/>
    </source>
</evidence>
<protein>
    <recommendedName>
        <fullName evidence="10">UDP-N-acetylglucosamine--N-acetylmuramyl-(pentapeptide) pyrophosphoryl-undecaprenol N-acetylglucosamine transferase</fullName>
        <ecNumber evidence="10">2.4.1.227</ecNumber>
    </recommendedName>
    <alternativeName>
        <fullName evidence="10">Undecaprenyl-PP-MurNAc-pentapeptide-UDPGlcNAc GlcNAc transferase</fullName>
    </alternativeName>
</protein>
<dbReference type="InterPro" id="IPR004276">
    <property type="entry name" value="GlycoTrans_28_N"/>
</dbReference>
<keyword evidence="1 10" id="KW-1003">Cell membrane</keyword>
<name>A0A143P8W8_9STAP</name>
<evidence type="ECO:0000313" key="14">
    <source>
        <dbReference type="EMBL" id="RZI01363.1"/>
    </source>
</evidence>
<comment type="function">
    <text evidence="10">Cell wall formation. Catalyzes the transfer of a GlcNAc subunit on undecaprenyl-pyrophosphoryl-MurNAc-pentapeptide (lipid intermediate I) to form undecaprenyl-pyrophosphoryl-MurNAc-(pentapeptide)GlcNAc (lipid intermediate II).</text>
</comment>
<dbReference type="SUPFAM" id="SSF53756">
    <property type="entry name" value="UDP-Glycosyltransferase/glycogen phosphorylase"/>
    <property type="match status" value="1"/>
</dbReference>
<comment type="similarity">
    <text evidence="10">Belongs to the glycosyltransferase 28 family. MurG subfamily.</text>
</comment>
<comment type="pathway">
    <text evidence="10">Cell wall biogenesis; peptidoglycan biosynthesis.</text>
</comment>
<proteinExistence type="inferred from homology"/>
<keyword evidence="5 10" id="KW-0133">Cell shape</keyword>
<evidence type="ECO:0000256" key="9">
    <source>
        <dbReference type="ARBA" id="ARBA00023316"/>
    </source>
</evidence>
<dbReference type="Proteomes" id="UP000293854">
    <property type="component" value="Unassembled WGS sequence"/>
</dbReference>
<dbReference type="PANTHER" id="PTHR21015:SF27">
    <property type="entry name" value="UDP-N-ACETYLGLUCOSAMINE--N-ACETYLMURAMYL-(PENTAPEPTIDE) PYROPHOSPHORYL-UNDECAPRENOL N-ACETYLGLUCOSAMINE TRANSFERASE"/>
    <property type="match status" value="1"/>
</dbReference>
<accession>A0A143P8W8</accession>
<keyword evidence="16" id="KW-1185">Reference proteome</keyword>
<keyword evidence="6 10" id="KW-0573">Peptidoglycan synthesis</keyword>
<dbReference type="AlphaFoldDB" id="A0A143P8W8"/>
<dbReference type="GO" id="GO:0005975">
    <property type="term" value="P:carbohydrate metabolic process"/>
    <property type="evidence" value="ECO:0007669"/>
    <property type="project" value="InterPro"/>
</dbReference>
<keyword evidence="9 10" id="KW-0961">Cell wall biogenesis/degradation</keyword>
<comment type="subcellular location">
    <subcellularLocation>
        <location evidence="10">Cell membrane</location>
        <topology evidence="10">Peripheral membrane protein</topology>
        <orientation evidence="10">Cytoplasmic side</orientation>
    </subcellularLocation>
</comment>
<dbReference type="UniPathway" id="UPA00219"/>
<organism evidence="14 15">
    <name type="scientific">Staphylococcus condimenti</name>
    <dbReference type="NCBI Taxonomy" id="70255"/>
    <lineage>
        <taxon>Bacteria</taxon>
        <taxon>Bacillati</taxon>
        <taxon>Bacillota</taxon>
        <taxon>Bacilli</taxon>
        <taxon>Bacillales</taxon>
        <taxon>Staphylococcaceae</taxon>
        <taxon>Staphylococcus</taxon>
    </lineage>
</organism>
<dbReference type="Pfam" id="PF04101">
    <property type="entry name" value="Glyco_tran_28_C"/>
    <property type="match status" value="1"/>
</dbReference>
<evidence type="ECO:0000313" key="13">
    <source>
        <dbReference type="EMBL" id="QQS83408.1"/>
    </source>
</evidence>
<evidence type="ECO:0000313" key="16">
    <source>
        <dbReference type="Proteomes" id="UP000595942"/>
    </source>
</evidence>
<evidence type="ECO:0000256" key="5">
    <source>
        <dbReference type="ARBA" id="ARBA00022960"/>
    </source>
</evidence>
<dbReference type="GO" id="GO:0051301">
    <property type="term" value="P:cell division"/>
    <property type="evidence" value="ECO:0007669"/>
    <property type="project" value="UniProtKB-KW"/>
</dbReference>
<dbReference type="GO" id="GO:0008360">
    <property type="term" value="P:regulation of cell shape"/>
    <property type="evidence" value="ECO:0007669"/>
    <property type="project" value="UniProtKB-KW"/>
</dbReference>
<gene>
    <name evidence="10" type="primary">murG</name>
    <name evidence="14" type="ORF">EIG99_09045</name>
    <name evidence="13" type="ORF">I6J05_03540</name>
</gene>
<dbReference type="GO" id="GO:0050511">
    <property type="term" value="F:undecaprenyldiphospho-muramoylpentapeptide beta-N-acetylglucosaminyltransferase activity"/>
    <property type="evidence" value="ECO:0007669"/>
    <property type="project" value="UniProtKB-UniRule"/>
</dbReference>
<dbReference type="GO" id="GO:0071555">
    <property type="term" value="P:cell wall organization"/>
    <property type="evidence" value="ECO:0007669"/>
    <property type="project" value="UniProtKB-KW"/>
</dbReference>
<evidence type="ECO:0000256" key="4">
    <source>
        <dbReference type="ARBA" id="ARBA00022679"/>
    </source>
</evidence>
<feature type="binding site" evidence="10">
    <location>
        <position position="290"/>
    </location>
    <ligand>
        <name>UDP-N-acetyl-alpha-D-glucosamine</name>
        <dbReference type="ChEBI" id="CHEBI:57705"/>
    </ligand>
</feature>
<evidence type="ECO:0000256" key="7">
    <source>
        <dbReference type="ARBA" id="ARBA00023136"/>
    </source>
</evidence>
<dbReference type="PANTHER" id="PTHR21015">
    <property type="entry name" value="UDP-N-ACETYLGLUCOSAMINE--N-ACETYLMURAMYL-(PENTAPEPTIDE) PYROPHOSPHORYL-UNDECAPRENOL N-ACETYLGLUCOSAMINE TRANSFERASE 1"/>
    <property type="match status" value="1"/>
</dbReference>
<dbReference type="RefSeq" id="WP_047131091.1">
    <property type="nucleotide sequence ID" value="NZ_CP015114.1"/>
</dbReference>
<keyword evidence="8 10" id="KW-0131">Cell cycle</keyword>
<dbReference type="HAMAP" id="MF_00033">
    <property type="entry name" value="MurG"/>
    <property type="match status" value="1"/>
</dbReference>
<evidence type="ECO:0000256" key="2">
    <source>
        <dbReference type="ARBA" id="ARBA00022618"/>
    </source>
</evidence>
<dbReference type="OrthoDB" id="9808936at2"/>